<organism evidence="2 3">
    <name type="scientific">Marinobacter panjinensis</name>
    <dbReference type="NCBI Taxonomy" id="2576384"/>
    <lineage>
        <taxon>Bacteria</taxon>
        <taxon>Pseudomonadati</taxon>
        <taxon>Pseudomonadota</taxon>
        <taxon>Gammaproteobacteria</taxon>
        <taxon>Pseudomonadales</taxon>
        <taxon>Marinobacteraceae</taxon>
        <taxon>Marinobacter</taxon>
    </lineage>
</organism>
<dbReference type="EMBL" id="SZYH01000001">
    <property type="protein sequence ID" value="TKV67875.1"/>
    <property type="molecule type" value="Genomic_DNA"/>
</dbReference>
<evidence type="ECO:0000259" key="1">
    <source>
        <dbReference type="Pfam" id="PF00497"/>
    </source>
</evidence>
<protein>
    <submittedName>
        <fullName evidence="2">ABC transporter substrate-binding protein</fullName>
    </submittedName>
</protein>
<name>A0A4V6CU23_9GAMM</name>
<dbReference type="RefSeq" id="WP_137435287.1">
    <property type="nucleotide sequence ID" value="NZ_JANRHC010000001.1"/>
</dbReference>
<dbReference type="Gene3D" id="3.40.190.10">
    <property type="entry name" value="Periplasmic binding protein-like II"/>
    <property type="match status" value="2"/>
</dbReference>
<dbReference type="Pfam" id="PF00497">
    <property type="entry name" value="SBP_bac_3"/>
    <property type="match status" value="1"/>
</dbReference>
<dbReference type="Proteomes" id="UP000308488">
    <property type="component" value="Unassembled WGS sequence"/>
</dbReference>
<dbReference type="PANTHER" id="PTHR38834">
    <property type="entry name" value="PERIPLASMIC SUBSTRATE BINDING PROTEIN FAMILY 3"/>
    <property type="match status" value="1"/>
</dbReference>
<evidence type="ECO:0000313" key="2">
    <source>
        <dbReference type="EMBL" id="TKV67875.1"/>
    </source>
</evidence>
<sequence length="261" mass="28813">MPAISGSGVPTPLTLIRRVAQGLLLLALMPTALADDRLYIYTENYPPYNASTTGQGFAHNAGDISGICTDMVKEMMKRVDYEYVMKMRDWSLAYDRVQGRGNHALFCTARTDEREGQFQWVGPLAPIKWTLFAAPDSDIELAALDDAKQYKIAGYKGDVMSDYLDGEGFDVIMSVSGEQNPRRLTLGQADLWVTDGLVGPLVAEEEHGITGLQPVLVFRETPMYLAVSNQTDPGIVEDLQRGLDEARKSGALDDIISRYQP</sequence>
<dbReference type="OrthoDB" id="8587856at2"/>
<feature type="domain" description="Solute-binding protein family 3/N-terminal" evidence="1">
    <location>
        <begin position="56"/>
        <end position="259"/>
    </location>
</feature>
<gene>
    <name evidence="2" type="ORF">FDP08_07075</name>
</gene>
<evidence type="ECO:0000313" key="3">
    <source>
        <dbReference type="Proteomes" id="UP000308488"/>
    </source>
</evidence>
<dbReference type="PANTHER" id="PTHR38834:SF3">
    <property type="entry name" value="SOLUTE-BINDING PROTEIN FAMILY 3_N-TERMINAL DOMAIN-CONTAINING PROTEIN"/>
    <property type="match status" value="1"/>
</dbReference>
<accession>A0A4V6CU23</accession>
<dbReference type="AlphaFoldDB" id="A0A4V6CU23"/>
<keyword evidence="3" id="KW-1185">Reference proteome</keyword>
<dbReference type="SUPFAM" id="SSF53850">
    <property type="entry name" value="Periplasmic binding protein-like II"/>
    <property type="match status" value="1"/>
</dbReference>
<proteinExistence type="predicted"/>
<reference evidence="2 3" key="1">
    <citation type="submission" date="2019-05" db="EMBL/GenBank/DDBJ databases">
        <title>Marinobacter panjinensis sp. nov., a moderately halophilic bacterium isolated from sea tidal flat environment.</title>
        <authorList>
            <person name="Yang W."/>
            <person name="An M."/>
            <person name="He W."/>
            <person name="Luo X."/>
            <person name="Zhu L."/>
            <person name="Chen G."/>
            <person name="Zhang Y."/>
            <person name="Wang Y."/>
        </authorList>
    </citation>
    <scope>NUCLEOTIDE SEQUENCE [LARGE SCALE GENOMIC DNA]</scope>
    <source>
        <strain evidence="2 3">PJ-16</strain>
    </source>
</reference>
<dbReference type="InterPro" id="IPR001638">
    <property type="entry name" value="Solute-binding_3/MltF_N"/>
</dbReference>
<comment type="caution">
    <text evidence="2">The sequence shown here is derived from an EMBL/GenBank/DDBJ whole genome shotgun (WGS) entry which is preliminary data.</text>
</comment>